<evidence type="ECO:0000256" key="1">
    <source>
        <dbReference type="SAM" id="MobiDB-lite"/>
    </source>
</evidence>
<keyword evidence="3" id="KW-1185">Reference proteome</keyword>
<evidence type="ECO:0000313" key="2">
    <source>
        <dbReference type="EMBL" id="MDG3003031.1"/>
    </source>
</evidence>
<comment type="caution">
    <text evidence="2">The sequence shown here is derived from an EMBL/GenBank/DDBJ whole genome shotgun (WGS) entry which is preliminary data.</text>
</comment>
<name>A0ABT6F607_9BACT</name>
<organism evidence="2 3">
    <name type="scientific">Paludisphaera mucosa</name>
    <dbReference type="NCBI Taxonomy" id="3030827"/>
    <lineage>
        <taxon>Bacteria</taxon>
        <taxon>Pseudomonadati</taxon>
        <taxon>Planctomycetota</taxon>
        <taxon>Planctomycetia</taxon>
        <taxon>Isosphaerales</taxon>
        <taxon>Isosphaeraceae</taxon>
        <taxon>Paludisphaera</taxon>
    </lineage>
</organism>
<proteinExistence type="predicted"/>
<dbReference type="RefSeq" id="WP_277859389.1">
    <property type="nucleotide sequence ID" value="NZ_JARRAG010000001.1"/>
</dbReference>
<sequence length="210" mass="23069">MSSQAEVHSVEALRDFRVALALYGEDALAALGAADAELRRTVQWLQQDRPFYWQEQIKRRRERVASARADLFKLKLQKTPEHHPSLSEPKERLRQAEASLQDAERRLTLVRKWQPALQQAAMEYHGSVQRLKDLAASDVPRAIGLLTRIVEALEAYLDVTAPAGGLDGAGAASSMARATPAMEAVAAEILGRDEPDVAFPAVSPAPEEAP</sequence>
<protein>
    <submittedName>
        <fullName evidence="2">Uncharacterized protein</fullName>
    </submittedName>
</protein>
<accession>A0ABT6F607</accession>
<gene>
    <name evidence="2" type="ORF">PZE19_04570</name>
</gene>
<reference evidence="2 3" key="1">
    <citation type="submission" date="2023-03" db="EMBL/GenBank/DDBJ databases">
        <title>Paludisphaera mucosa sp. nov. a novel planctomycete from northern fen.</title>
        <authorList>
            <person name="Ivanova A."/>
        </authorList>
    </citation>
    <scope>NUCLEOTIDE SEQUENCE [LARGE SCALE GENOMIC DNA]</scope>
    <source>
        <strain evidence="2 3">Pla2</strain>
    </source>
</reference>
<dbReference type="EMBL" id="JARRAG010000001">
    <property type="protein sequence ID" value="MDG3003031.1"/>
    <property type="molecule type" value="Genomic_DNA"/>
</dbReference>
<dbReference type="Proteomes" id="UP001216907">
    <property type="component" value="Unassembled WGS sequence"/>
</dbReference>
<feature type="compositionally biased region" description="Basic and acidic residues" evidence="1">
    <location>
        <begin position="78"/>
        <end position="95"/>
    </location>
</feature>
<evidence type="ECO:0000313" key="3">
    <source>
        <dbReference type="Proteomes" id="UP001216907"/>
    </source>
</evidence>
<feature type="region of interest" description="Disordered" evidence="1">
    <location>
        <begin position="78"/>
        <end position="97"/>
    </location>
</feature>